<dbReference type="Gene3D" id="1.10.3580.10">
    <property type="entry name" value="ATP12 ATPase"/>
    <property type="match status" value="1"/>
</dbReference>
<evidence type="ECO:0000256" key="3">
    <source>
        <dbReference type="ARBA" id="ARBA00022946"/>
    </source>
</evidence>
<evidence type="ECO:0000256" key="6">
    <source>
        <dbReference type="SAM" id="MobiDB-lite"/>
    </source>
</evidence>
<dbReference type="SUPFAM" id="SSF160909">
    <property type="entry name" value="ATP12-like"/>
    <property type="match status" value="1"/>
</dbReference>
<keyword evidence="5" id="KW-0143">Chaperone</keyword>
<dbReference type="Gene3D" id="3.30.2180.10">
    <property type="entry name" value="ATP12-like"/>
    <property type="match status" value="1"/>
</dbReference>
<protein>
    <submittedName>
        <fullName evidence="7">Uncharacterized protein</fullName>
    </submittedName>
</protein>
<comment type="subcellular location">
    <subcellularLocation>
        <location evidence="1">Mitochondrion</location>
    </subcellularLocation>
</comment>
<keyword evidence="4" id="KW-0496">Mitochondrion</keyword>
<feature type="compositionally biased region" description="Pro residues" evidence="6">
    <location>
        <begin position="1"/>
        <end position="11"/>
    </location>
</feature>
<dbReference type="InterPro" id="IPR011419">
    <property type="entry name" value="ATP12_ATP_synth-F1-assembly"/>
</dbReference>
<dbReference type="Pfam" id="PF07542">
    <property type="entry name" value="ATP12"/>
    <property type="match status" value="1"/>
</dbReference>
<dbReference type="PANTHER" id="PTHR21013">
    <property type="entry name" value="ATP SYNTHASE MITOCHONDRIAL F1 COMPLEX ASSEMBLY FACTOR 2/ATP12 PROTEIN, MITOCHONDRIAL PRECURSOR"/>
    <property type="match status" value="1"/>
</dbReference>
<evidence type="ECO:0000256" key="4">
    <source>
        <dbReference type="ARBA" id="ARBA00023128"/>
    </source>
</evidence>
<evidence type="ECO:0000256" key="2">
    <source>
        <dbReference type="ARBA" id="ARBA00008231"/>
    </source>
</evidence>
<keyword evidence="8" id="KW-1185">Reference proteome</keyword>
<organism evidence="7 8">
    <name type="scientific">Tetraparma gracilis</name>
    <dbReference type="NCBI Taxonomy" id="2962635"/>
    <lineage>
        <taxon>Eukaryota</taxon>
        <taxon>Sar</taxon>
        <taxon>Stramenopiles</taxon>
        <taxon>Ochrophyta</taxon>
        <taxon>Bolidophyceae</taxon>
        <taxon>Parmales</taxon>
        <taxon>Triparmaceae</taxon>
        <taxon>Tetraparma</taxon>
    </lineage>
</organism>
<dbReference type="PANTHER" id="PTHR21013:SF10">
    <property type="entry name" value="ATP SYNTHASE MITOCHONDRIAL F1 COMPLEX ASSEMBLY FACTOR 2"/>
    <property type="match status" value="1"/>
</dbReference>
<comment type="similarity">
    <text evidence="2">Belongs to the ATP12 family.</text>
</comment>
<comment type="caution">
    <text evidence="7">The sequence shown here is derived from an EMBL/GenBank/DDBJ whole genome shotgun (WGS) entry which is preliminary data.</text>
</comment>
<evidence type="ECO:0000313" key="7">
    <source>
        <dbReference type="EMBL" id="GMI51484.1"/>
    </source>
</evidence>
<dbReference type="Proteomes" id="UP001165060">
    <property type="component" value="Unassembled WGS sequence"/>
</dbReference>
<evidence type="ECO:0000313" key="8">
    <source>
        <dbReference type="Proteomes" id="UP001165060"/>
    </source>
</evidence>
<evidence type="ECO:0000256" key="5">
    <source>
        <dbReference type="ARBA" id="ARBA00023186"/>
    </source>
</evidence>
<dbReference type="EMBL" id="BRYB01006549">
    <property type="protein sequence ID" value="GMI51484.1"/>
    <property type="molecule type" value="Genomic_DNA"/>
</dbReference>
<feature type="region of interest" description="Disordered" evidence="6">
    <location>
        <begin position="55"/>
        <end position="81"/>
    </location>
</feature>
<proteinExistence type="inferred from homology"/>
<dbReference type="InterPro" id="IPR023335">
    <property type="entry name" value="ATP12_ortho_dom_sf"/>
</dbReference>
<sequence>MLRLLPRPPLRPSSRPFSTPPSSSARVEEVRAAAADRLQGRARFYKSVSTAPLSASAPSVQSPIPAGVDLSPSGARASTAELTPERLASLAPSSFPSAPFHTVLLDGRALKTPAKNELALPSLALAHAVAHEWDYQASHVEPSAMPLMVLCSTALDQVATDGGYVRENVMRYLGNDTACYHAGTDERVLRKKQLAAWGPLLDWAEGRLGARPAVVEGGLVFGALAHPAALVETARTLVDSYDVWQLTALQAVTMESKSLLVGLGCVEGFLGAEAAVAASRVEEEFQLEQWGLVEGGHDMDRLNNDVQIRAAFVMRDLLELQ</sequence>
<accession>A0ABQ6N9Z0</accession>
<keyword evidence="3" id="KW-0809">Transit peptide</keyword>
<gene>
    <name evidence="7" type="ORF">TeGR_g2197</name>
</gene>
<feature type="region of interest" description="Disordered" evidence="6">
    <location>
        <begin position="1"/>
        <end position="30"/>
    </location>
</feature>
<feature type="compositionally biased region" description="Low complexity" evidence="6">
    <location>
        <begin position="12"/>
        <end position="25"/>
    </location>
</feature>
<evidence type="ECO:0000256" key="1">
    <source>
        <dbReference type="ARBA" id="ARBA00004173"/>
    </source>
</evidence>
<dbReference type="InterPro" id="IPR042272">
    <property type="entry name" value="ATP12_ATP_synth-F1-assembly_N"/>
</dbReference>
<reference evidence="7 8" key="1">
    <citation type="journal article" date="2023" name="Commun. Biol.">
        <title>Genome analysis of Parmales, the sister group of diatoms, reveals the evolutionary specialization of diatoms from phago-mixotrophs to photoautotrophs.</title>
        <authorList>
            <person name="Ban H."/>
            <person name="Sato S."/>
            <person name="Yoshikawa S."/>
            <person name="Yamada K."/>
            <person name="Nakamura Y."/>
            <person name="Ichinomiya M."/>
            <person name="Sato N."/>
            <person name="Blanc-Mathieu R."/>
            <person name="Endo H."/>
            <person name="Kuwata A."/>
            <person name="Ogata H."/>
        </authorList>
    </citation>
    <scope>NUCLEOTIDE SEQUENCE [LARGE SCALE GENOMIC DNA]</scope>
</reference>
<name>A0ABQ6N9Z0_9STRA</name>